<keyword evidence="2" id="KW-1185">Reference proteome</keyword>
<dbReference type="Proteomes" id="UP001162992">
    <property type="component" value="Chromosome 18"/>
</dbReference>
<gene>
    <name evidence="1" type="ORF">O6H91_18G049800</name>
</gene>
<proteinExistence type="predicted"/>
<comment type="caution">
    <text evidence="1">The sequence shown here is derived from an EMBL/GenBank/DDBJ whole genome shotgun (WGS) entry which is preliminary data.</text>
</comment>
<reference evidence="2" key="1">
    <citation type="journal article" date="2024" name="Proc. Natl. Acad. Sci. U.S.A.">
        <title>Extraordinary preservation of gene collinearity over three hundred million years revealed in homosporous lycophytes.</title>
        <authorList>
            <person name="Li C."/>
            <person name="Wickell D."/>
            <person name="Kuo L.Y."/>
            <person name="Chen X."/>
            <person name="Nie B."/>
            <person name="Liao X."/>
            <person name="Peng D."/>
            <person name="Ji J."/>
            <person name="Jenkins J."/>
            <person name="Williams M."/>
            <person name="Shu S."/>
            <person name="Plott C."/>
            <person name="Barry K."/>
            <person name="Rajasekar S."/>
            <person name="Grimwood J."/>
            <person name="Han X."/>
            <person name="Sun S."/>
            <person name="Hou Z."/>
            <person name="He W."/>
            <person name="Dai G."/>
            <person name="Sun C."/>
            <person name="Schmutz J."/>
            <person name="Leebens-Mack J.H."/>
            <person name="Li F.W."/>
            <person name="Wang L."/>
        </authorList>
    </citation>
    <scope>NUCLEOTIDE SEQUENCE [LARGE SCALE GENOMIC DNA]</scope>
    <source>
        <strain evidence="2">cv. PW_Plant_1</strain>
    </source>
</reference>
<accession>A0ACC2B1T2</accession>
<dbReference type="EMBL" id="CM055109">
    <property type="protein sequence ID" value="KAJ7523397.1"/>
    <property type="molecule type" value="Genomic_DNA"/>
</dbReference>
<name>A0ACC2B1T2_DIPCM</name>
<sequence length="979" mass="109124">MIDREKSPMKPLTSDRRACGSIQSSQYVILSENQNPNLGQINRVANLSGKSKTSVSITEPKTPNKSLVRTGKDEAQQVVTSESKEAGIAAPSPTRRHFCRSPRCASNNPDYAQPSSIPLRKFLVSKRHLLLQAKGEIPPPVPKSPAAALATLPHDQISGTLPPRATGGCVKETRGAEVEDTEGNLACRVSEEQCEFDQSQVMEFVMKQDEDTEGNLACRVSEEQREFVDQSHVMEFVMKQDDDICSPGKQDDDVCSHVKQDDDICSQQDDDMCPQQDDGICFALEEEGKEKEQSENNDINMSMHTCNSDPDESSSNCSRMGAFETPFLVNQTVEESAESAGKEGKQTEQSENNDINMPMHTCNSDPDENSSNCSSMGAFETPCLVNQTVEECELPSESTQSAASEELVALSISGECKDLVAMATSGKCQDFIWTSSCIEAVAPVDDTKQQHETAAVKTQAILEKKQSRGCRINKAIAEAHRKVSEPLGEGRVRHLVKAFENIISLAESEAEESRVIKSQGFEKAYHANAGRGVQAPAAAEDHHACEQSIACSSANLHEEVKLPAVPVKTMVDIYHSSKQSPIKSMITVKPLDENRLILQQAGESDHISGDKHLIETCFQATELTLGYDKLEHNIISKKELDDSTVEVKRMIDRYNVEMNSLAHARSIDKVRNWNAGESMHANVGYELWKKLLNSPHVVDRGYLIAHERVGMAEDGRVSQVRPTMAVDSKDANKKHDQGASTDDRKLGNIACKREINKEGCTTPPTRDDLGNEVDQASNFGVSLCNSFQSQRTGTSFGMHSRKSRSTCLQPFALRTEARGAKKKHEFARKLARMFAEEQRMRIPLAQGLPWTTDEPQVRAREHFRMIALPKPPVKENTVPLEIQLFSDIRACERAEFDGYVAERISLMEQQRQERERLKQIAEQEEVKRLRREMVPRAQLMPYFDRPFMPKRSSKRLTIPKGPSFQCDQNKRHKCMATQG</sequence>
<evidence type="ECO:0000313" key="1">
    <source>
        <dbReference type="EMBL" id="KAJ7523397.1"/>
    </source>
</evidence>
<protein>
    <submittedName>
        <fullName evidence="1">Uncharacterized protein</fullName>
    </submittedName>
</protein>
<organism evidence="1 2">
    <name type="scientific">Diphasiastrum complanatum</name>
    <name type="common">Issler's clubmoss</name>
    <name type="synonym">Lycopodium complanatum</name>
    <dbReference type="NCBI Taxonomy" id="34168"/>
    <lineage>
        <taxon>Eukaryota</taxon>
        <taxon>Viridiplantae</taxon>
        <taxon>Streptophyta</taxon>
        <taxon>Embryophyta</taxon>
        <taxon>Tracheophyta</taxon>
        <taxon>Lycopodiopsida</taxon>
        <taxon>Lycopodiales</taxon>
        <taxon>Lycopodiaceae</taxon>
        <taxon>Lycopodioideae</taxon>
        <taxon>Diphasiastrum</taxon>
    </lineage>
</organism>
<evidence type="ECO:0000313" key="2">
    <source>
        <dbReference type="Proteomes" id="UP001162992"/>
    </source>
</evidence>